<accession>A0A1M5VW35</accession>
<dbReference type="Proteomes" id="UP000189796">
    <property type="component" value="Chromosome I"/>
</dbReference>
<dbReference type="PANTHER" id="PTHR43060:SF15">
    <property type="entry name" value="3-HYDROXYISOBUTYRATE DEHYDROGENASE-LIKE 1, MITOCHONDRIAL-RELATED"/>
    <property type="match status" value="1"/>
</dbReference>
<proteinExistence type="predicted"/>
<dbReference type="GO" id="GO:0016491">
    <property type="term" value="F:oxidoreductase activity"/>
    <property type="evidence" value="ECO:0007669"/>
    <property type="project" value="UniProtKB-KW"/>
</dbReference>
<dbReference type="EMBL" id="LT670817">
    <property type="protein sequence ID" value="SHH79408.1"/>
    <property type="molecule type" value="Genomic_DNA"/>
</dbReference>
<evidence type="ECO:0000259" key="4">
    <source>
        <dbReference type="Pfam" id="PF03446"/>
    </source>
</evidence>
<sequence>MHSHAPVGIIGLGLIGTALSERLIDSGVPLIGFDLEISRCEKLRARGGVIANSVRDLAGRSRTIIIAVYSGKQVEALFGEVEDGAGSARPVVVCTTTCGPDEIGQLARRATSAGIALVEAPISGTSAAVRDGTATALVAGEAASIESVNTLLNILCPRRVRVGAIGDASHTKLAINLILQNNRAALAEGIAFAEALGLDGHAFLAAARESAAYSHAMETKGEKMLTRDFRPQPHISQTLKDAELILSEARRQNLHLPMTAIQAELLRAAIALEGPDSDSAAVIEAIRRRPAVTEVLK</sequence>
<dbReference type="InterPro" id="IPR013328">
    <property type="entry name" value="6PGD_dom2"/>
</dbReference>
<evidence type="ECO:0000256" key="3">
    <source>
        <dbReference type="PIRSR" id="PIRSR000103-1"/>
    </source>
</evidence>
<keyword evidence="2" id="KW-0520">NAD</keyword>
<organism evidence="6 7">
    <name type="scientific">Bradyrhizobium erythrophlei</name>
    <dbReference type="NCBI Taxonomy" id="1437360"/>
    <lineage>
        <taxon>Bacteria</taxon>
        <taxon>Pseudomonadati</taxon>
        <taxon>Pseudomonadota</taxon>
        <taxon>Alphaproteobacteria</taxon>
        <taxon>Hyphomicrobiales</taxon>
        <taxon>Nitrobacteraceae</taxon>
        <taxon>Bradyrhizobium</taxon>
    </lineage>
</organism>
<dbReference type="AlphaFoldDB" id="A0A1M5VW35"/>
<dbReference type="Gene3D" id="3.40.50.720">
    <property type="entry name" value="NAD(P)-binding Rossmann-like Domain"/>
    <property type="match status" value="1"/>
</dbReference>
<dbReference type="Gene3D" id="1.10.1040.10">
    <property type="entry name" value="N-(1-d-carboxylethyl)-l-norvaline Dehydrogenase, domain 2"/>
    <property type="match status" value="1"/>
</dbReference>
<dbReference type="GO" id="GO:0051287">
    <property type="term" value="F:NAD binding"/>
    <property type="evidence" value="ECO:0007669"/>
    <property type="project" value="InterPro"/>
</dbReference>
<evidence type="ECO:0000313" key="6">
    <source>
        <dbReference type="EMBL" id="SHH79408.1"/>
    </source>
</evidence>
<feature type="active site" evidence="3">
    <location>
        <position position="172"/>
    </location>
</feature>
<keyword evidence="1" id="KW-0560">Oxidoreductase</keyword>
<feature type="domain" description="3-hydroxyisobutyrate dehydrogenase-like NAD-binding" evidence="5">
    <location>
        <begin position="166"/>
        <end position="285"/>
    </location>
</feature>
<dbReference type="SUPFAM" id="SSF51735">
    <property type="entry name" value="NAD(P)-binding Rossmann-fold domains"/>
    <property type="match status" value="1"/>
</dbReference>
<evidence type="ECO:0000313" key="7">
    <source>
        <dbReference type="Proteomes" id="UP000189796"/>
    </source>
</evidence>
<feature type="domain" description="6-phosphogluconate dehydrogenase NADP-binding" evidence="4">
    <location>
        <begin position="7"/>
        <end position="155"/>
    </location>
</feature>
<dbReference type="InterPro" id="IPR029154">
    <property type="entry name" value="HIBADH-like_NADP-bd"/>
</dbReference>
<evidence type="ECO:0000259" key="5">
    <source>
        <dbReference type="Pfam" id="PF14833"/>
    </source>
</evidence>
<gene>
    <name evidence="6" type="ORF">SAMN05443248_6208</name>
</gene>
<reference evidence="6 7" key="1">
    <citation type="submission" date="2016-11" db="EMBL/GenBank/DDBJ databases">
        <authorList>
            <person name="Jaros S."/>
            <person name="Januszkiewicz K."/>
            <person name="Wedrychowicz H."/>
        </authorList>
    </citation>
    <scope>NUCLEOTIDE SEQUENCE [LARGE SCALE GENOMIC DNA]</scope>
    <source>
        <strain evidence="6 7">GAS138</strain>
    </source>
</reference>
<dbReference type="PIRSF" id="PIRSF000103">
    <property type="entry name" value="HIBADH"/>
    <property type="match status" value="1"/>
</dbReference>
<evidence type="ECO:0000256" key="1">
    <source>
        <dbReference type="ARBA" id="ARBA00023002"/>
    </source>
</evidence>
<dbReference type="OrthoDB" id="9812907at2"/>
<dbReference type="Pfam" id="PF14833">
    <property type="entry name" value="NAD_binding_11"/>
    <property type="match status" value="1"/>
</dbReference>
<dbReference type="InterPro" id="IPR006115">
    <property type="entry name" value="6PGDH_NADP-bd"/>
</dbReference>
<dbReference type="InterPro" id="IPR015815">
    <property type="entry name" value="HIBADH-related"/>
</dbReference>
<protein>
    <submittedName>
        <fullName evidence="6">2-hydroxy-3-oxopropionate reductase</fullName>
    </submittedName>
</protein>
<dbReference type="PANTHER" id="PTHR43060">
    <property type="entry name" value="3-HYDROXYISOBUTYRATE DEHYDROGENASE-LIKE 1, MITOCHONDRIAL-RELATED"/>
    <property type="match status" value="1"/>
</dbReference>
<dbReference type="InterPro" id="IPR008927">
    <property type="entry name" value="6-PGluconate_DH-like_C_sf"/>
</dbReference>
<name>A0A1M5VW35_9BRAD</name>
<dbReference type="InterPro" id="IPR036291">
    <property type="entry name" value="NAD(P)-bd_dom_sf"/>
</dbReference>
<evidence type="ECO:0000256" key="2">
    <source>
        <dbReference type="ARBA" id="ARBA00023027"/>
    </source>
</evidence>
<dbReference type="Pfam" id="PF03446">
    <property type="entry name" value="NAD_binding_2"/>
    <property type="match status" value="1"/>
</dbReference>
<dbReference type="RefSeq" id="WP_079604644.1">
    <property type="nucleotide sequence ID" value="NZ_LT670817.1"/>
</dbReference>
<dbReference type="SUPFAM" id="SSF48179">
    <property type="entry name" value="6-phosphogluconate dehydrogenase C-terminal domain-like"/>
    <property type="match status" value="1"/>
</dbReference>
<dbReference type="GO" id="GO:0050661">
    <property type="term" value="F:NADP binding"/>
    <property type="evidence" value="ECO:0007669"/>
    <property type="project" value="InterPro"/>
</dbReference>